<sequence>MAATSGVEALVGHVRSGDLTSAVRVAAELDLTEFREAMLGEAFDHQSLSCYGLYVGLLQRGESAELHVAASEVLSLALNIYPGAYPVAFVHAQRALALEPDDVSIKEHLLSFHNNPERLLPPAEAARVAGEVLAVDPSNAAGLEVLRRLDLA</sequence>
<evidence type="ECO:0000313" key="2">
    <source>
        <dbReference type="Proteomes" id="UP000419743"/>
    </source>
</evidence>
<comment type="caution">
    <text evidence="1">The sequence shown here is derived from an EMBL/GenBank/DDBJ whole genome shotgun (WGS) entry which is preliminary data.</text>
</comment>
<organism evidence="1 2">
    <name type="scientific">Occultella aeris</name>
    <dbReference type="NCBI Taxonomy" id="2761496"/>
    <lineage>
        <taxon>Bacteria</taxon>
        <taxon>Bacillati</taxon>
        <taxon>Actinomycetota</taxon>
        <taxon>Actinomycetes</taxon>
        <taxon>Micrococcales</taxon>
        <taxon>Ruaniaceae</taxon>
        <taxon>Occultella</taxon>
    </lineage>
</organism>
<protein>
    <recommendedName>
        <fullName evidence="3">Tetratricopeptide repeat protein</fullName>
    </recommendedName>
</protein>
<gene>
    <name evidence="1" type="ORF">HALOF300_01245</name>
</gene>
<reference evidence="1 2" key="1">
    <citation type="submission" date="2019-11" db="EMBL/GenBank/DDBJ databases">
        <authorList>
            <person name="Criscuolo A."/>
        </authorList>
    </citation>
    <scope>NUCLEOTIDE SEQUENCE [LARGE SCALE GENOMIC DNA]</scope>
    <source>
        <strain evidence="1">CIP111667</strain>
    </source>
</reference>
<evidence type="ECO:0000313" key="1">
    <source>
        <dbReference type="EMBL" id="VZO36041.1"/>
    </source>
</evidence>
<dbReference type="EMBL" id="CACRYJ010000017">
    <property type="protein sequence ID" value="VZO36041.1"/>
    <property type="molecule type" value="Genomic_DNA"/>
</dbReference>
<dbReference type="AlphaFoldDB" id="A0A7M4DGJ8"/>
<evidence type="ECO:0008006" key="3">
    <source>
        <dbReference type="Google" id="ProtNLM"/>
    </source>
</evidence>
<keyword evidence="2" id="KW-1185">Reference proteome</keyword>
<dbReference type="RefSeq" id="WP_156740066.1">
    <property type="nucleotide sequence ID" value="NZ_CACRYJ010000017.1"/>
</dbReference>
<accession>A0A7M4DGJ8</accession>
<name>A0A7M4DGJ8_9MICO</name>
<dbReference type="Proteomes" id="UP000419743">
    <property type="component" value="Unassembled WGS sequence"/>
</dbReference>
<proteinExistence type="predicted"/>